<dbReference type="EMBL" id="CP004343">
    <property type="protein sequence ID" value="AHH07939.1"/>
    <property type="molecule type" value="Genomic_DNA"/>
</dbReference>
<keyword evidence="1" id="KW-0614">Plasmid</keyword>
<organism evidence="1">
    <name type="scientific">Borrelia crocidurae DOU</name>
    <dbReference type="NCBI Taxonomy" id="1293575"/>
    <lineage>
        <taxon>Bacteria</taxon>
        <taxon>Pseudomonadati</taxon>
        <taxon>Spirochaetota</taxon>
        <taxon>Spirochaetia</taxon>
        <taxon>Spirochaetales</taxon>
        <taxon>Borreliaceae</taxon>
        <taxon>Borrelia</taxon>
    </lineage>
</organism>
<accession>W5SLB6</accession>
<gene>
    <name evidence="1" type="ORF">BCD_1873</name>
</gene>
<protein>
    <submittedName>
        <fullName evidence="1">Uncharacterized protein</fullName>
    </submittedName>
</protein>
<reference evidence="1" key="1">
    <citation type="submission" date="2013-02" db="EMBL/GenBank/DDBJ databases">
        <title>Comparative genomics of Borrelia species.</title>
        <authorList>
            <person name="Schwan T.G."/>
            <person name="Raffel S.J."/>
            <person name="Porcella S.F."/>
        </authorList>
    </citation>
    <scope>NUCLEOTIDE SEQUENCE</scope>
    <source>
        <strain evidence="1">DOU</strain>
        <plasmid evidence="1">unnamed</plasmid>
    </source>
</reference>
<name>W5SLB6_9SPIR</name>
<evidence type="ECO:0000313" key="1">
    <source>
        <dbReference type="EMBL" id="AHH07939.1"/>
    </source>
</evidence>
<dbReference type="HOGENOM" id="CLU_3380830_0_0_12"/>
<proteinExistence type="predicted"/>
<dbReference type="AlphaFoldDB" id="W5SLB6"/>
<geneLocation type="plasmid" evidence="1">
    <name>unnamed</name>
</geneLocation>
<sequence length="33" mass="3629">MILTLSKHGKVFNLSVLLDFDDASALKCACVYL</sequence>